<evidence type="ECO:0000313" key="2">
    <source>
        <dbReference type="EMBL" id="AMB48720.1"/>
    </source>
</evidence>
<keyword evidence="1" id="KW-0175">Coiled coil</keyword>
<accession>A0A0Y0JI17</accession>
<dbReference type="GO" id="GO:0019013">
    <property type="term" value="C:viral nucleocapsid"/>
    <property type="evidence" value="ECO:0007669"/>
    <property type="project" value="UniProtKB-KW"/>
</dbReference>
<reference evidence="2 3" key="1">
    <citation type="journal article" date="2016" name="J. Gen. Virol.">
        <title>Comprehensive annotation of Glossina pallidipes salivary gland hypertrophy virus from Ethiopian tsetse flies: a proteogenomics approach.</title>
        <authorList>
            <person name="Abd-Alla A.M."/>
            <person name="Kariithi H.M."/>
            <person name="Cousserans F."/>
            <person name="Parker N.J."/>
            <person name="Ince I.A."/>
            <person name="Scully E.D."/>
            <person name="Boeren S."/>
            <person name="Geib S.M."/>
            <person name="Mekonnen S."/>
            <person name="Vlak J.M."/>
            <person name="Parker A.G."/>
            <person name="Vreysen M.J."/>
            <person name="Bergoin M."/>
        </authorList>
    </citation>
    <scope>NUCLEOTIDE SEQUENCE [LARGE SCALE GENOMIC DNA]</scope>
    <source>
        <strain evidence="2 3">Ethiopian</strain>
    </source>
</reference>
<organism evidence="2 3">
    <name type="scientific">Glossina hytrovirus (isolate Glossina pallidipes/Ethiopia/Seibersdorf/-)</name>
    <name type="common">GHV</name>
    <dbReference type="NCBI Taxonomy" id="379529"/>
    <lineage>
        <taxon>Viruses</taxon>
        <taxon>Viruses incertae sedis</taxon>
        <taxon>Naldaviricetes</taxon>
        <taxon>Lefavirales</taxon>
        <taxon>Hytrosaviridae</taxon>
        <taxon>Glossinavirus</taxon>
        <taxon>Glossinavirus glopallidipedis</taxon>
    </lineage>
</organism>
<sequence length="486" mass="56958">MKNKLINIKNTIVSKFTMLGTVIFYKNNVEYLQYVLNSVLNQNAQLQEIILIERQQHEEALQQQQQALLQQQQQALQEQQNSLVQQRQQALQQQQDALQQQAIEQQQIIQRQHIIQQQAIERQREEAHDEDIIMQDSLPDLIPIPDSVNQDYNDIDNPILLKEKLKESLDYIHDINKEYNSLREEFTLRYNMCIEKNKQLENNTHGFNMKMNEKNQKILELKKTVFDKDKTIKKLEMDKKIMMRQTGMMPIAQYDKLIGDLALNIFSTSNKIDYGIEYDKKNTLQENRFQEAFYKFLQVKNPCPEGFIKIPILESYNIFSVISQKINLNQFIYNKITGMGIDVNNSSIDEISDIINKANFILCSIILNNYDTDNLIITFNDIVNYLITGQPNITKRLFPISLNYIQNNLINTLSILDNVRYTNSTITPSDNIFLSQVSKTSAFTGRLMGFDREAKLRKNSILIYTDESIEKIRNADKTIYNILRNK</sequence>
<name>A0A0Y0JI17_GHVS</name>
<gene>
    <name evidence="2" type="ORF">GpSGHVEth116</name>
</gene>
<organismHost>
    <name type="scientific">Glossina</name>
    <name type="common">tsetse flies</name>
    <dbReference type="NCBI Taxonomy" id="7393"/>
</organismHost>
<protein>
    <submittedName>
        <fullName evidence="2">Nucleocapsid protein</fullName>
    </submittedName>
</protein>
<evidence type="ECO:0000256" key="1">
    <source>
        <dbReference type="SAM" id="Coils"/>
    </source>
</evidence>
<keyword evidence="2" id="KW-0543">Viral nucleoprotein</keyword>
<feature type="coiled-coil region" evidence="1">
    <location>
        <begin position="54"/>
        <end position="101"/>
    </location>
</feature>
<dbReference type="EMBL" id="KU050077">
    <property type="protein sequence ID" value="AMB48720.1"/>
    <property type="molecule type" value="Genomic_DNA"/>
</dbReference>
<keyword evidence="2" id="KW-0946">Virion</keyword>
<dbReference type="Proteomes" id="UP000282469">
    <property type="component" value="Segment"/>
</dbReference>
<proteinExistence type="predicted"/>
<evidence type="ECO:0000313" key="3">
    <source>
        <dbReference type="Proteomes" id="UP000282469"/>
    </source>
</evidence>